<gene>
    <name evidence="2" type="ORF">MYCIT1_LOCUS22728</name>
    <name evidence="1" type="ORF">MYCIT1_LOCUS2451</name>
</gene>
<dbReference type="AlphaFoldDB" id="A0AAD2GVR5"/>
<sequence length="278" mass="31035">EKGLPSEGAGLPHSLPYLSLSASSPAAGFLFCVLATSQPHPRSSKSTVLFMMLDRITTAYRALLRFLPPEIVLIIVDLSDLSLVQDVRAEPVVVEALIPPRYDEHQVYLVSKPILRGCRPADEVIAEGGIPLRIESVEFVTKSRDQGWCDDASLRGTYRGFSWFEAAILRLPDDRRRVSYKNYEPDLEVPVTDHHYATRWLLQKNFSASSDIREHSVIWSSKELPVGSPQLDTGAGNGEGFVQKLRHGDCIVVYARAQQLRWANHVKNVKIAVKYAVA</sequence>
<accession>A0AAD2GVR5</accession>
<comment type="caution">
    <text evidence="1">The sequence shown here is derived from an EMBL/GenBank/DDBJ whole genome shotgun (WGS) entry which is preliminary data.</text>
</comment>
<evidence type="ECO:0000313" key="3">
    <source>
        <dbReference type="Proteomes" id="UP001295794"/>
    </source>
</evidence>
<dbReference type="EMBL" id="CAVNYO010000405">
    <property type="protein sequence ID" value="CAK5275145.1"/>
    <property type="molecule type" value="Genomic_DNA"/>
</dbReference>
<organism evidence="1 3">
    <name type="scientific">Mycena citricolor</name>
    <dbReference type="NCBI Taxonomy" id="2018698"/>
    <lineage>
        <taxon>Eukaryota</taxon>
        <taxon>Fungi</taxon>
        <taxon>Dikarya</taxon>
        <taxon>Basidiomycota</taxon>
        <taxon>Agaricomycotina</taxon>
        <taxon>Agaricomycetes</taxon>
        <taxon>Agaricomycetidae</taxon>
        <taxon>Agaricales</taxon>
        <taxon>Marasmiineae</taxon>
        <taxon>Mycenaceae</taxon>
        <taxon>Mycena</taxon>
    </lineage>
</organism>
<proteinExistence type="predicted"/>
<name>A0AAD2GVR5_9AGAR</name>
<feature type="non-terminal residue" evidence="1">
    <location>
        <position position="1"/>
    </location>
</feature>
<keyword evidence="3" id="KW-1185">Reference proteome</keyword>
<reference evidence="1" key="1">
    <citation type="submission" date="2023-11" db="EMBL/GenBank/DDBJ databases">
        <authorList>
            <person name="De Vega J J."/>
            <person name="De Vega J J."/>
        </authorList>
    </citation>
    <scope>NUCLEOTIDE SEQUENCE</scope>
</reference>
<dbReference type="EMBL" id="CAVNYO010000035">
    <property type="protein sequence ID" value="CAK5263164.1"/>
    <property type="molecule type" value="Genomic_DNA"/>
</dbReference>
<evidence type="ECO:0000313" key="2">
    <source>
        <dbReference type="EMBL" id="CAK5275145.1"/>
    </source>
</evidence>
<dbReference type="Proteomes" id="UP001295794">
    <property type="component" value="Unassembled WGS sequence"/>
</dbReference>
<protein>
    <submittedName>
        <fullName evidence="1">Uncharacterized protein</fullName>
    </submittedName>
</protein>
<evidence type="ECO:0000313" key="1">
    <source>
        <dbReference type="EMBL" id="CAK5263164.1"/>
    </source>
</evidence>